<sequence length="101" mass="10986">MESNDSQESSEASSAQFQSHETEQRQSITSGPTFAPGFGPILANATDTGGVLGFAVVKKTPWHFGGIYAQENEAQRVAANLGSDYEVEYGLHRFDSDDSYY</sequence>
<dbReference type="RefSeq" id="WP_218901395.1">
    <property type="nucleotide sequence ID" value="NZ_JACCAS010000002.1"/>
</dbReference>
<dbReference type="Proteomes" id="UP000540929">
    <property type="component" value="Unassembled WGS sequence"/>
</dbReference>
<feature type="region of interest" description="Disordered" evidence="1">
    <location>
        <begin position="1"/>
        <end position="38"/>
    </location>
</feature>
<proteinExistence type="predicted"/>
<reference evidence="2 3" key="1">
    <citation type="submission" date="2020-07" db="EMBL/GenBank/DDBJ databases">
        <title>Exploring microbial biodiversity for novel pathways involved in the catabolism of aromatic compounds derived from lignin.</title>
        <authorList>
            <person name="Elkins J."/>
        </authorList>
    </citation>
    <scope>NUCLEOTIDE SEQUENCE [LARGE SCALE GENOMIC DNA]</scope>
    <source>
        <strain evidence="2 3">H2C3C</strain>
    </source>
</reference>
<protein>
    <submittedName>
        <fullName evidence="2">Uncharacterized protein</fullName>
    </submittedName>
</protein>
<evidence type="ECO:0000313" key="3">
    <source>
        <dbReference type="Proteomes" id="UP000540929"/>
    </source>
</evidence>
<name>A0A7Y9WX93_9BURK</name>
<dbReference type="EMBL" id="JACCAS010000002">
    <property type="protein sequence ID" value="NYH27623.1"/>
    <property type="molecule type" value="Genomic_DNA"/>
</dbReference>
<feature type="compositionally biased region" description="Low complexity" evidence="1">
    <location>
        <begin position="1"/>
        <end position="19"/>
    </location>
</feature>
<evidence type="ECO:0000256" key="1">
    <source>
        <dbReference type="SAM" id="MobiDB-lite"/>
    </source>
</evidence>
<evidence type="ECO:0000313" key="2">
    <source>
        <dbReference type="EMBL" id="NYH27623.1"/>
    </source>
</evidence>
<organism evidence="2 3">
    <name type="scientific">Paraburkholderia bryophila</name>
    <dbReference type="NCBI Taxonomy" id="420952"/>
    <lineage>
        <taxon>Bacteria</taxon>
        <taxon>Pseudomonadati</taxon>
        <taxon>Pseudomonadota</taxon>
        <taxon>Betaproteobacteria</taxon>
        <taxon>Burkholderiales</taxon>
        <taxon>Burkholderiaceae</taxon>
        <taxon>Paraburkholderia</taxon>
    </lineage>
</organism>
<gene>
    <name evidence="2" type="ORF">GGD40_007194</name>
</gene>
<accession>A0A7Y9WX93</accession>
<keyword evidence="3" id="KW-1185">Reference proteome</keyword>
<comment type="caution">
    <text evidence="2">The sequence shown here is derived from an EMBL/GenBank/DDBJ whole genome shotgun (WGS) entry which is preliminary data.</text>
</comment>
<dbReference type="AlphaFoldDB" id="A0A7Y9WX93"/>